<evidence type="ECO:0000256" key="1">
    <source>
        <dbReference type="SAM" id="MobiDB-lite"/>
    </source>
</evidence>
<gene>
    <name evidence="2" type="ORF">SAMN04487891_10588</name>
    <name evidence="3" type="ORF">SAMN05216293_2690</name>
</gene>
<protein>
    <submittedName>
        <fullName evidence="3">Uncharacterized protein</fullName>
    </submittedName>
</protein>
<dbReference type="Proteomes" id="UP000184031">
    <property type="component" value="Unassembled WGS sequence"/>
</dbReference>
<dbReference type="RefSeq" id="WP_072880694.1">
    <property type="nucleotide sequence ID" value="NZ_FOKU01000005.1"/>
</dbReference>
<keyword evidence="5" id="KW-1185">Reference proteome</keyword>
<proteinExistence type="predicted"/>
<dbReference type="EMBL" id="FRAT01000007">
    <property type="protein sequence ID" value="SHL12197.1"/>
    <property type="molecule type" value="Genomic_DNA"/>
</dbReference>
<accession>A0A1M6Y1W1</accession>
<name>A0A1M6Y1W1_9FLAO</name>
<dbReference type="Proteomes" id="UP000198940">
    <property type="component" value="Unassembled WGS sequence"/>
</dbReference>
<dbReference type="EMBL" id="FOKU01000005">
    <property type="protein sequence ID" value="SFC04800.1"/>
    <property type="molecule type" value="Genomic_DNA"/>
</dbReference>
<feature type="compositionally biased region" description="Basic and acidic residues" evidence="1">
    <location>
        <begin position="62"/>
        <end position="83"/>
    </location>
</feature>
<feature type="region of interest" description="Disordered" evidence="1">
    <location>
        <begin position="49"/>
        <end position="83"/>
    </location>
</feature>
<dbReference type="AlphaFoldDB" id="A0A1M6Y1W1"/>
<dbReference type="OrthoDB" id="1453119at2"/>
<evidence type="ECO:0000313" key="4">
    <source>
        <dbReference type="Proteomes" id="UP000184031"/>
    </source>
</evidence>
<sequence>MEEDIKIDAKFKQAFNLGYRLAKELNLKSHIFQNQEKTMTSNPMHLGMQQFIDEAELSKSNQQDKSENPKKGKGKSQDESLGL</sequence>
<organism evidence="3 4">
    <name type="scientific">Flagellimonas taeanensis</name>
    <dbReference type="NCBI Taxonomy" id="1005926"/>
    <lineage>
        <taxon>Bacteria</taxon>
        <taxon>Pseudomonadati</taxon>
        <taxon>Bacteroidota</taxon>
        <taxon>Flavobacteriia</taxon>
        <taxon>Flavobacteriales</taxon>
        <taxon>Flavobacteriaceae</taxon>
        <taxon>Flagellimonas</taxon>
    </lineage>
</organism>
<reference evidence="3 4" key="1">
    <citation type="submission" date="2016-11" db="EMBL/GenBank/DDBJ databases">
        <authorList>
            <person name="Varghese N."/>
            <person name="Submissions S."/>
        </authorList>
    </citation>
    <scope>NUCLEOTIDE SEQUENCE [LARGE SCALE GENOMIC DNA]</scope>
    <source>
        <strain evidence="3 4">CGMCC 1.12174</strain>
        <strain evidence="2 5">DSM 26351</strain>
    </source>
</reference>
<evidence type="ECO:0000313" key="3">
    <source>
        <dbReference type="EMBL" id="SHL12197.1"/>
    </source>
</evidence>
<evidence type="ECO:0000313" key="5">
    <source>
        <dbReference type="Proteomes" id="UP000198940"/>
    </source>
</evidence>
<dbReference type="STRING" id="1055723.SAMN05216293_2690"/>
<comment type="caution">
    <text evidence="3">The sequence shown here is derived from an EMBL/GenBank/DDBJ whole genome shotgun (WGS) entry which is preliminary data.</text>
</comment>
<evidence type="ECO:0000313" key="2">
    <source>
        <dbReference type="EMBL" id="SFC04800.1"/>
    </source>
</evidence>